<proteinExistence type="predicted"/>
<evidence type="ECO:0000256" key="2">
    <source>
        <dbReference type="ARBA" id="ARBA00023015"/>
    </source>
</evidence>
<dbReference type="RefSeq" id="WP_102769376.1">
    <property type="nucleotide sequence ID" value="NZ_POSP01000003.1"/>
</dbReference>
<dbReference type="GO" id="GO:0003700">
    <property type="term" value="F:DNA-binding transcription factor activity"/>
    <property type="evidence" value="ECO:0007669"/>
    <property type="project" value="TreeGrafter"/>
</dbReference>
<evidence type="ECO:0000313" key="8">
    <source>
        <dbReference type="Proteomes" id="UP000235916"/>
    </source>
</evidence>
<sequence>MAKVSFREQVLQVREDAIVASVNRLLAEKGFDLMTVDEVVADVGIAKASLYKHFSSKEELAAAAMVRVLDLALAEVERLRQQPAAPLEQLRAVARWTMQVQLAGEMPSLPSQNSTLRAALVAHKGYMDRLLRLSDLLGEWIEAGQADGSLRAELPPEVLLYTLFARACDPVLGLLKAAGQYSDAQIIDILLLSCFGGLSTGQEAQAAAATKRVRKA</sequence>
<dbReference type="InterPro" id="IPR023772">
    <property type="entry name" value="DNA-bd_HTH_TetR-type_CS"/>
</dbReference>
<dbReference type="PRINTS" id="PR00455">
    <property type="entry name" value="HTHTETR"/>
</dbReference>
<dbReference type="Gene3D" id="1.10.357.10">
    <property type="entry name" value="Tetracycline Repressor, domain 2"/>
    <property type="match status" value="1"/>
</dbReference>
<evidence type="ECO:0000256" key="4">
    <source>
        <dbReference type="ARBA" id="ARBA00023163"/>
    </source>
</evidence>
<keyword evidence="1" id="KW-0678">Repressor</keyword>
<organism evidence="7 8">
    <name type="scientific">Kinneretia aquatilis</name>
    <dbReference type="NCBI Taxonomy" id="2070761"/>
    <lineage>
        <taxon>Bacteria</taxon>
        <taxon>Pseudomonadati</taxon>
        <taxon>Pseudomonadota</taxon>
        <taxon>Betaproteobacteria</taxon>
        <taxon>Burkholderiales</taxon>
        <taxon>Sphaerotilaceae</taxon>
        <taxon>Roseateles</taxon>
    </lineage>
</organism>
<gene>
    <name evidence="7" type="ORF">C1O66_19250</name>
</gene>
<dbReference type="GO" id="GO:0000976">
    <property type="term" value="F:transcription cis-regulatory region binding"/>
    <property type="evidence" value="ECO:0007669"/>
    <property type="project" value="TreeGrafter"/>
</dbReference>
<dbReference type="Proteomes" id="UP000235916">
    <property type="component" value="Unassembled WGS sequence"/>
</dbReference>
<dbReference type="InterPro" id="IPR036271">
    <property type="entry name" value="Tet_transcr_reg_TetR-rel_C_sf"/>
</dbReference>
<keyword evidence="8" id="KW-1185">Reference proteome</keyword>
<evidence type="ECO:0000256" key="1">
    <source>
        <dbReference type="ARBA" id="ARBA00022491"/>
    </source>
</evidence>
<dbReference type="InterPro" id="IPR009057">
    <property type="entry name" value="Homeodomain-like_sf"/>
</dbReference>
<reference evidence="7 8" key="1">
    <citation type="submission" date="2018-01" db="EMBL/GenBank/DDBJ databases">
        <title>Draft genome sequence of Paucibacter aquatile CR182 isolated from freshwater of the Nakdong River.</title>
        <authorList>
            <person name="Choi A."/>
            <person name="Chung E.J."/>
        </authorList>
    </citation>
    <scope>NUCLEOTIDE SEQUENCE [LARGE SCALE GENOMIC DNA]</scope>
    <source>
        <strain evidence="7 8">CR182</strain>
    </source>
</reference>
<dbReference type="SUPFAM" id="SSF46689">
    <property type="entry name" value="Homeodomain-like"/>
    <property type="match status" value="1"/>
</dbReference>
<dbReference type="OrthoDB" id="5293507at2"/>
<accession>A0A2N8L166</accession>
<comment type="caution">
    <text evidence="7">The sequence shown here is derived from an EMBL/GenBank/DDBJ whole genome shotgun (WGS) entry which is preliminary data.</text>
</comment>
<dbReference type="SUPFAM" id="SSF48498">
    <property type="entry name" value="Tetracyclin repressor-like, C-terminal domain"/>
    <property type="match status" value="1"/>
</dbReference>
<keyword evidence="3 5" id="KW-0238">DNA-binding</keyword>
<dbReference type="AlphaFoldDB" id="A0A2N8L166"/>
<dbReference type="InterPro" id="IPR001647">
    <property type="entry name" value="HTH_TetR"/>
</dbReference>
<evidence type="ECO:0000259" key="6">
    <source>
        <dbReference type="PROSITE" id="PS50977"/>
    </source>
</evidence>
<dbReference type="PROSITE" id="PS50977">
    <property type="entry name" value="HTH_TETR_2"/>
    <property type="match status" value="1"/>
</dbReference>
<evidence type="ECO:0000256" key="3">
    <source>
        <dbReference type="ARBA" id="ARBA00023125"/>
    </source>
</evidence>
<name>A0A2N8L166_9BURK</name>
<keyword evidence="4" id="KW-0804">Transcription</keyword>
<dbReference type="Gene3D" id="1.10.10.60">
    <property type="entry name" value="Homeodomain-like"/>
    <property type="match status" value="1"/>
</dbReference>
<dbReference type="PANTHER" id="PTHR30055:SF234">
    <property type="entry name" value="HTH-TYPE TRANSCRIPTIONAL REGULATOR BETI"/>
    <property type="match status" value="1"/>
</dbReference>
<dbReference type="EMBL" id="POSP01000003">
    <property type="protein sequence ID" value="PND39460.1"/>
    <property type="molecule type" value="Genomic_DNA"/>
</dbReference>
<keyword evidence="2" id="KW-0805">Transcription regulation</keyword>
<protein>
    <submittedName>
        <fullName evidence="7">TetR family transcriptional regulator</fullName>
    </submittedName>
</protein>
<feature type="domain" description="HTH tetR-type" evidence="6">
    <location>
        <begin position="12"/>
        <end position="72"/>
    </location>
</feature>
<dbReference type="PROSITE" id="PS01081">
    <property type="entry name" value="HTH_TETR_1"/>
    <property type="match status" value="1"/>
</dbReference>
<dbReference type="Pfam" id="PF00440">
    <property type="entry name" value="TetR_N"/>
    <property type="match status" value="1"/>
</dbReference>
<dbReference type="InterPro" id="IPR050109">
    <property type="entry name" value="HTH-type_TetR-like_transc_reg"/>
</dbReference>
<feature type="DNA-binding region" description="H-T-H motif" evidence="5">
    <location>
        <begin position="35"/>
        <end position="54"/>
    </location>
</feature>
<dbReference type="PANTHER" id="PTHR30055">
    <property type="entry name" value="HTH-TYPE TRANSCRIPTIONAL REGULATOR RUTR"/>
    <property type="match status" value="1"/>
</dbReference>
<evidence type="ECO:0000313" key="7">
    <source>
        <dbReference type="EMBL" id="PND39460.1"/>
    </source>
</evidence>
<evidence type="ECO:0000256" key="5">
    <source>
        <dbReference type="PROSITE-ProRule" id="PRU00335"/>
    </source>
</evidence>